<evidence type="ECO:0000313" key="3">
    <source>
        <dbReference type="EMBL" id="MFC0387356.1"/>
    </source>
</evidence>
<dbReference type="Pfam" id="PF12850">
    <property type="entry name" value="Metallophos_2"/>
    <property type="match status" value="1"/>
</dbReference>
<accession>A0ABV6IV85</accession>
<comment type="similarity">
    <text evidence="1">Belongs to the metallophosphoesterase superfamily. YfcE family.</text>
</comment>
<sequence>MRFAVLADTHGNLLALRAVLEDLRAASPDLLVNLGDLVSGPFDPAGAAEAQMALGCPTLSGNHERQILEGAPGQSDGFARPLLTPAQRGWMAALPKTLSLAGGEVFACHGSPAGGDLDYLLEDVTAGHAALAAPEAIAPRLAGIGAARLVLCGHTHTARAVTVGDVLVVNPGSVGMPAYRDLLPVPHAMEAGSPHARYALVTRRAGAWAAELRAVPYDWEAAARQALRAGRPDAAHAVRTGRAMPQP</sequence>
<reference evidence="3 4" key="1">
    <citation type="submission" date="2024-09" db="EMBL/GenBank/DDBJ databases">
        <authorList>
            <person name="Sun Q."/>
            <person name="Mori K."/>
        </authorList>
    </citation>
    <scope>NUCLEOTIDE SEQUENCE [LARGE SCALE GENOMIC DNA]</scope>
    <source>
        <strain evidence="3 4">CCM 7468</strain>
    </source>
</reference>
<dbReference type="InterPro" id="IPR050126">
    <property type="entry name" value="Ap4A_hydrolase"/>
</dbReference>
<dbReference type="Gene3D" id="3.60.21.10">
    <property type="match status" value="1"/>
</dbReference>
<organism evidence="3 4">
    <name type="scientific">Muricoccus vinaceus</name>
    <dbReference type="NCBI Taxonomy" id="424704"/>
    <lineage>
        <taxon>Bacteria</taxon>
        <taxon>Pseudomonadati</taxon>
        <taxon>Pseudomonadota</taxon>
        <taxon>Alphaproteobacteria</taxon>
        <taxon>Acetobacterales</taxon>
        <taxon>Roseomonadaceae</taxon>
        <taxon>Muricoccus</taxon>
    </lineage>
</organism>
<dbReference type="PIRSF" id="PIRSF000883">
    <property type="entry name" value="Pesterase_MJ0912"/>
    <property type="match status" value="1"/>
</dbReference>
<comment type="caution">
    <text evidence="3">The sequence shown here is derived from an EMBL/GenBank/DDBJ whole genome shotgun (WGS) entry which is preliminary data.</text>
</comment>
<evidence type="ECO:0000259" key="2">
    <source>
        <dbReference type="Pfam" id="PF12850"/>
    </source>
</evidence>
<dbReference type="PANTHER" id="PTHR42850">
    <property type="entry name" value="METALLOPHOSPHOESTERASE"/>
    <property type="match status" value="1"/>
</dbReference>
<dbReference type="PANTHER" id="PTHR42850:SF2">
    <property type="entry name" value="BLL5683 PROTEIN"/>
    <property type="match status" value="1"/>
</dbReference>
<feature type="domain" description="Calcineurin-like phosphoesterase" evidence="2">
    <location>
        <begin position="1"/>
        <end position="178"/>
    </location>
</feature>
<name>A0ABV6IV85_9PROT</name>
<evidence type="ECO:0000256" key="1">
    <source>
        <dbReference type="ARBA" id="ARBA00008950"/>
    </source>
</evidence>
<dbReference type="InterPro" id="IPR011152">
    <property type="entry name" value="Pesterase_MJ0912"/>
</dbReference>
<proteinExistence type="inferred from homology"/>
<dbReference type="InterPro" id="IPR024654">
    <property type="entry name" value="Calcineurin-like_PHP_lpxH"/>
</dbReference>
<evidence type="ECO:0000313" key="4">
    <source>
        <dbReference type="Proteomes" id="UP001589789"/>
    </source>
</evidence>
<dbReference type="SUPFAM" id="SSF56300">
    <property type="entry name" value="Metallo-dependent phosphatases"/>
    <property type="match status" value="1"/>
</dbReference>
<protein>
    <submittedName>
        <fullName evidence="3">Metallophosphoesterase family protein</fullName>
    </submittedName>
</protein>
<dbReference type="RefSeq" id="WP_377052717.1">
    <property type="nucleotide sequence ID" value="NZ_JBHLVZ010000060.1"/>
</dbReference>
<gene>
    <name evidence="3" type="ORF">ACFFIC_17655</name>
</gene>
<dbReference type="EMBL" id="JBHLVZ010000060">
    <property type="protein sequence ID" value="MFC0387356.1"/>
    <property type="molecule type" value="Genomic_DNA"/>
</dbReference>
<dbReference type="InterPro" id="IPR029052">
    <property type="entry name" value="Metallo-depent_PP-like"/>
</dbReference>
<keyword evidence="4" id="KW-1185">Reference proteome</keyword>
<dbReference type="Proteomes" id="UP001589789">
    <property type="component" value="Unassembled WGS sequence"/>
</dbReference>